<dbReference type="GO" id="GO:0005634">
    <property type="term" value="C:nucleus"/>
    <property type="evidence" value="ECO:0007669"/>
    <property type="project" value="TreeGrafter"/>
</dbReference>
<feature type="domain" description="CXC" evidence="9">
    <location>
        <begin position="1009"/>
        <end position="1127"/>
    </location>
</feature>
<feature type="compositionally biased region" description="Basic and acidic residues" evidence="7">
    <location>
        <begin position="432"/>
        <end position="447"/>
    </location>
</feature>
<dbReference type="GO" id="GO:0031507">
    <property type="term" value="P:heterochromatin formation"/>
    <property type="evidence" value="ECO:0007669"/>
    <property type="project" value="TreeGrafter"/>
</dbReference>
<feature type="compositionally biased region" description="Basic and acidic residues" evidence="7">
    <location>
        <begin position="524"/>
        <end position="541"/>
    </location>
</feature>
<keyword evidence="1" id="KW-0489">Methyltransferase</keyword>
<keyword evidence="3" id="KW-0949">S-adenosyl-L-methionine</keyword>
<accession>A0A0D2H622</accession>
<dbReference type="GO" id="GO:0032259">
    <property type="term" value="P:methylation"/>
    <property type="evidence" value="ECO:0007669"/>
    <property type="project" value="UniProtKB-KW"/>
</dbReference>
<dbReference type="AlphaFoldDB" id="A0A0D2H622"/>
<dbReference type="InterPro" id="IPR026489">
    <property type="entry name" value="CXC_dom"/>
</dbReference>
<feature type="compositionally biased region" description="Basic residues" evidence="7">
    <location>
        <begin position="1388"/>
        <end position="1407"/>
    </location>
</feature>
<name>A0A0D2H622_9EURO</name>
<feature type="compositionally biased region" description="Pro residues" evidence="7">
    <location>
        <begin position="156"/>
        <end position="168"/>
    </location>
</feature>
<dbReference type="GO" id="GO:0003682">
    <property type="term" value="F:chromatin binding"/>
    <property type="evidence" value="ECO:0007669"/>
    <property type="project" value="TreeGrafter"/>
</dbReference>
<evidence type="ECO:0000259" key="8">
    <source>
        <dbReference type="PROSITE" id="PS50280"/>
    </source>
</evidence>
<dbReference type="InterPro" id="IPR046341">
    <property type="entry name" value="SET_dom_sf"/>
</dbReference>
<evidence type="ECO:0000313" key="11">
    <source>
        <dbReference type="Proteomes" id="UP000053029"/>
    </source>
</evidence>
<dbReference type="Pfam" id="PF18264">
    <property type="entry name" value="preSET_CXC"/>
    <property type="match status" value="1"/>
</dbReference>
<feature type="compositionally biased region" description="Polar residues" evidence="7">
    <location>
        <begin position="383"/>
        <end position="395"/>
    </location>
</feature>
<feature type="compositionally biased region" description="Low complexity" evidence="7">
    <location>
        <begin position="121"/>
        <end position="131"/>
    </location>
</feature>
<feature type="compositionally biased region" description="Polar residues" evidence="7">
    <location>
        <begin position="264"/>
        <end position="274"/>
    </location>
</feature>
<evidence type="ECO:0008006" key="12">
    <source>
        <dbReference type="Google" id="ProtNLM"/>
    </source>
</evidence>
<protein>
    <recommendedName>
        <fullName evidence="12">SET domain-containing protein</fullName>
    </recommendedName>
</protein>
<feature type="domain" description="SET" evidence="8">
    <location>
        <begin position="1142"/>
        <end position="1260"/>
    </location>
</feature>
<feature type="region of interest" description="Disordered" evidence="7">
    <location>
        <begin position="794"/>
        <end position="842"/>
    </location>
</feature>
<feature type="compositionally biased region" description="Acidic residues" evidence="7">
    <location>
        <begin position="798"/>
        <end position="829"/>
    </location>
</feature>
<dbReference type="SUPFAM" id="SSF82199">
    <property type="entry name" value="SET domain"/>
    <property type="match status" value="1"/>
</dbReference>
<reference evidence="10 11" key="1">
    <citation type="submission" date="2015-01" db="EMBL/GenBank/DDBJ databases">
        <title>The Genome Sequence of Fonsecaea pedrosoi CBS 271.37.</title>
        <authorList>
            <consortium name="The Broad Institute Genomics Platform"/>
            <person name="Cuomo C."/>
            <person name="de Hoog S."/>
            <person name="Gorbushina A."/>
            <person name="Stielow B."/>
            <person name="Teixiera M."/>
            <person name="Abouelleil A."/>
            <person name="Chapman S.B."/>
            <person name="Priest M."/>
            <person name="Young S.K."/>
            <person name="Wortman J."/>
            <person name="Nusbaum C."/>
            <person name="Birren B."/>
        </authorList>
    </citation>
    <scope>NUCLEOTIDE SEQUENCE [LARGE SCALE GENOMIC DNA]</scope>
    <source>
        <strain evidence="10 11">CBS 271.37</strain>
    </source>
</reference>
<feature type="region of interest" description="Disordered" evidence="7">
    <location>
        <begin position="501"/>
        <end position="583"/>
    </location>
</feature>
<comment type="catalytic activity">
    <reaction evidence="6">
        <text>L-lysyl(27)-[histone H3] + 3 S-adenosyl-L-methionine = N(6),N(6),N(6)-trimethyl-L-lysyl(27)-[histone H3] + 3 S-adenosyl-L-homocysteine + 3 H(+)</text>
        <dbReference type="Rhea" id="RHEA:60292"/>
        <dbReference type="Rhea" id="RHEA-COMP:15535"/>
        <dbReference type="Rhea" id="RHEA-COMP:15548"/>
        <dbReference type="ChEBI" id="CHEBI:15378"/>
        <dbReference type="ChEBI" id="CHEBI:29969"/>
        <dbReference type="ChEBI" id="CHEBI:57856"/>
        <dbReference type="ChEBI" id="CHEBI:59789"/>
        <dbReference type="ChEBI" id="CHEBI:61961"/>
        <dbReference type="EC" id="2.1.1.356"/>
    </reaction>
</comment>
<feature type="region of interest" description="Disordered" evidence="7">
    <location>
        <begin position="991"/>
        <end position="1016"/>
    </location>
</feature>
<evidence type="ECO:0000256" key="5">
    <source>
        <dbReference type="ARBA" id="ARBA00023163"/>
    </source>
</evidence>
<feature type="compositionally biased region" description="Polar residues" evidence="7">
    <location>
        <begin position="298"/>
        <end position="308"/>
    </location>
</feature>
<feature type="compositionally biased region" description="Acidic residues" evidence="7">
    <location>
        <begin position="1358"/>
        <end position="1384"/>
    </location>
</feature>
<keyword evidence="2" id="KW-0808">Transferase</keyword>
<dbReference type="Proteomes" id="UP000053029">
    <property type="component" value="Unassembled WGS sequence"/>
</dbReference>
<feature type="compositionally biased region" description="Pro residues" evidence="7">
    <location>
        <begin position="93"/>
        <end position="111"/>
    </location>
</feature>
<evidence type="ECO:0000259" key="9">
    <source>
        <dbReference type="PROSITE" id="PS51633"/>
    </source>
</evidence>
<dbReference type="PANTHER" id="PTHR45747:SF4">
    <property type="entry name" value="HISTONE-LYSINE N-METHYLTRANSFERASE E(Z)"/>
    <property type="match status" value="1"/>
</dbReference>
<dbReference type="GO" id="GO:0140951">
    <property type="term" value="F:histone H3K27 trimethyltransferase activity"/>
    <property type="evidence" value="ECO:0007669"/>
    <property type="project" value="UniProtKB-EC"/>
</dbReference>
<dbReference type="InterPro" id="IPR041355">
    <property type="entry name" value="Pre-SET_CXC"/>
</dbReference>
<feature type="compositionally biased region" description="Basic and acidic residues" evidence="7">
    <location>
        <begin position="327"/>
        <end position="346"/>
    </location>
</feature>
<dbReference type="RefSeq" id="XP_013283857.1">
    <property type="nucleotide sequence ID" value="XM_013428403.1"/>
</dbReference>
<feature type="compositionally biased region" description="Low complexity" evidence="7">
    <location>
        <begin position="1"/>
        <end position="21"/>
    </location>
</feature>
<dbReference type="STRING" id="1442368.A0A0D2H622"/>
<evidence type="ECO:0000256" key="3">
    <source>
        <dbReference type="ARBA" id="ARBA00022691"/>
    </source>
</evidence>
<evidence type="ECO:0000256" key="6">
    <source>
        <dbReference type="ARBA" id="ARBA00048568"/>
    </source>
</evidence>
<feature type="compositionally biased region" description="Low complexity" evidence="7">
    <location>
        <begin position="449"/>
        <end position="465"/>
    </location>
</feature>
<evidence type="ECO:0000313" key="10">
    <source>
        <dbReference type="EMBL" id="KIW80049.1"/>
    </source>
</evidence>
<dbReference type="GeneID" id="25306154"/>
<proteinExistence type="predicted"/>
<feature type="region of interest" description="Disordered" evidence="7">
    <location>
        <begin position="1295"/>
        <end position="1407"/>
    </location>
</feature>
<keyword evidence="11" id="KW-1185">Reference proteome</keyword>
<sequence length="1407" mass="157130">MDKYTRSSAASSRSSGSSRQAPGRETRANRSQSHATKKMPAHEPEIIVLSDSDEESPSDQNPIGSPRVLRQGLTGNSITEKPLDTAQEMMTEQPPPSLSPLAPTPMPPAPLPKSQTLAKPSTTRSSHTSSSKPLGTGRRHLQTVSKPHPLSVMSTPPSPPTGSTPHPPRNLLSKRSRHPPLPSTSKRPANLSPSNSPKKKPSAVHSNPVSPEQARVPPADLPGAGSSEPPLPTVLPSTQVSAPARLREESEEPAAVRPPDGLSDPQTMPSTSLRKSFVPSGGSMPASEQLSELRKTDLSTVRQTPESRTISHKKSPSSSRFAVSSPSREDRHESHLVTRNKQKDGTPSDNARPLRHRTERSSRGEDRSSSKSVSGDSDEEKGTGTSSPELIQGQSLRLAFRPAESRDAHSEQDKPTGQQSQEDIVMETGEDNIDKASSRMSKDDRYSDTGSISSGSSIRSAGGRTIRPHVKIFKSLMESSHQKLRSSQQATIQAALRQISIDVMKHPGPKLDPNRPDPFAALTAERRRAQKDRRPSAKGDPSDPFAAPTKEKRRAGKDRRPSAEEDGELLRPPRKPLGGGAPMLPKFRSVGRVNASFLAPNYRTANHRAYDMEDEAEDPDASKKYEEFEERHKIDFPGMAKQRECQELVWLWRPWIEDIFSMLEIQRSDILYFYVQDHFEPDRQIELDWPEASRQAWTKEQKRRCKMCGLADPESRQRDLVEQFERLPRPDDRRLVFAGLLAYAFHEQAGSSLWHISFGEIIQPQYPDSLTASTQTSDLCLICFRHNCPDHGAYVEPANEESPDEESQDDEPPGEEALDEEASNENEDMETPRAFINDPETDRNIRKFVSRPSTKPSVEGDTHLCGIFCVDPSTGLRQLLGRRPEGYVGGAKRMPESYVRPVLADDEFCCSSCFWDVNNRRDITVSEVTFQPFLSQSQKAMVESLMRFYLHNQRGPCLISRIIKDVSCMMVFNHIIFSIFRVKHPIDPSLSDAEISPTQPEASAVAPNQKRKKNKKNRVPIIDVSNSAELHTREPFVPCYHKGPCQDNPACSCAKAKVHCEWFCGCDIECKRRFRGCNCKASVKKTCFQDARCECWKLNRECDPHLCLKCGVLDVLDSYNKYRVDNRQGRCRNNRIQLGLPAKTTKAPSQVQGYGLYSVTSIPRSEFIGEYVGEVVSRQEADRRGSLYHLQNQEYLFNLNASQEIDASVVGNKMRFMNNSQKDEFINVEPKSLLCSGQVRIGLFARRNIRAGEELLWKYGYSDEHVKNFWEPGDKPSNERALIPLSHERLGRTTGTNLLAGEGSDVAQEQRSQSPVVAPGQKRKREVSESTESSPSNDDEEEANSSGGETVRALANVEIDDSEDEDYEGEDDASGEDDLDEEIDNGGRQKRRVNVKKHNRGTKGRRR</sequence>
<evidence type="ECO:0000256" key="2">
    <source>
        <dbReference type="ARBA" id="ARBA00022679"/>
    </source>
</evidence>
<evidence type="ECO:0000256" key="4">
    <source>
        <dbReference type="ARBA" id="ARBA00023015"/>
    </source>
</evidence>
<dbReference type="OrthoDB" id="6141102at2759"/>
<keyword evidence="5" id="KW-0804">Transcription</keyword>
<dbReference type="PANTHER" id="PTHR45747">
    <property type="entry name" value="HISTONE-LYSINE N-METHYLTRANSFERASE E(Z)"/>
    <property type="match status" value="1"/>
</dbReference>
<dbReference type="HOGENOM" id="CLU_003620_1_0_1"/>
<dbReference type="InterPro" id="IPR001214">
    <property type="entry name" value="SET_dom"/>
</dbReference>
<dbReference type="VEuPathDB" id="FungiDB:Z517_06664"/>
<evidence type="ECO:0000256" key="7">
    <source>
        <dbReference type="SAM" id="MobiDB-lite"/>
    </source>
</evidence>
<dbReference type="PROSITE" id="PS50280">
    <property type="entry name" value="SET"/>
    <property type="match status" value="1"/>
</dbReference>
<dbReference type="InterPro" id="IPR045318">
    <property type="entry name" value="EZH1/2-like"/>
</dbReference>
<dbReference type="SMART" id="SM00317">
    <property type="entry name" value="SET"/>
    <property type="match status" value="1"/>
</dbReference>
<evidence type="ECO:0000256" key="1">
    <source>
        <dbReference type="ARBA" id="ARBA00022603"/>
    </source>
</evidence>
<dbReference type="EMBL" id="KN846972">
    <property type="protein sequence ID" value="KIW80049.1"/>
    <property type="molecule type" value="Genomic_DNA"/>
</dbReference>
<keyword evidence="4" id="KW-0805">Transcription regulation</keyword>
<feature type="compositionally biased region" description="Low complexity" evidence="7">
    <location>
        <begin position="316"/>
        <end position="326"/>
    </location>
</feature>
<gene>
    <name evidence="10" type="ORF">Z517_06664</name>
</gene>
<dbReference type="PROSITE" id="PS51633">
    <property type="entry name" value="CXC"/>
    <property type="match status" value="1"/>
</dbReference>
<dbReference type="Pfam" id="PF00856">
    <property type="entry name" value="SET"/>
    <property type="match status" value="1"/>
</dbReference>
<feature type="compositionally biased region" description="Basic and acidic residues" evidence="7">
    <location>
        <begin position="403"/>
        <end position="414"/>
    </location>
</feature>
<feature type="compositionally biased region" description="Basic and acidic residues" evidence="7">
    <location>
        <begin position="359"/>
        <end position="369"/>
    </location>
</feature>
<feature type="compositionally biased region" description="Basic and acidic residues" evidence="7">
    <location>
        <begin position="558"/>
        <end position="571"/>
    </location>
</feature>
<feature type="region of interest" description="Disordered" evidence="7">
    <location>
        <begin position="1"/>
        <end position="466"/>
    </location>
</feature>
<dbReference type="Gene3D" id="2.170.270.10">
    <property type="entry name" value="SET domain"/>
    <property type="match status" value="1"/>
</dbReference>
<organism evidence="10 11">
    <name type="scientific">Fonsecaea pedrosoi CBS 271.37</name>
    <dbReference type="NCBI Taxonomy" id="1442368"/>
    <lineage>
        <taxon>Eukaryota</taxon>
        <taxon>Fungi</taxon>
        <taxon>Dikarya</taxon>
        <taxon>Ascomycota</taxon>
        <taxon>Pezizomycotina</taxon>
        <taxon>Eurotiomycetes</taxon>
        <taxon>Chaetothyriomycetidae</taxon>
        <taxon>Chaetothyriales</taxon>
        <taxon>Herpotrichiellaceae</taxon>
        <taxon>Fonsecaea</taxon>
    </lineage>
</organism>